<evidence type="ECO:0000313" key="13">
    <source>
        <dbReference type="Proteomes" id="UP000264036"/>
    </source>
</evidence>
<dbReference type="InterPro" id="IPR013332">
    <property type="entry name" value="KPR_N"/>
</dbReference>
<reference evidence="12 13" key="1">
    <citation type="journal article" date="2018" name="Nat. Biotechnol.">
        <title>A standardized bacterial taxonomy based on genome phylogeny substantially revises the tree of life.</title>
        <authorList>
            <person name="Parks D.H."/>
            <person name="Chuvochina M."/>
            <person name="Waite D.W."/>
            <person name="Rinke C."/>
            <person name="Skarshewski A."/>
            <person name="Chaumeil P.A."/>
            <person name="Hugenholtz P."/>
        </authorList>
    </citation>
    <scope>NUCLEOTIDE SEQUENCE [LARGE SCALE GENOMIC DNA]</scope>
    <source>
        <strain evidence="12">UBA10707</strain>
    </source>
</reference>
<dbReference type="Gene3D" id="1.10.1040.10">
    <property type="entry name" value="N-(1-d-carboxylethyl)-l-norvaline Dehydrogenase, domain 2"/>
    <property type="match status" value="1"/>
</dbReference>
<evidence type="ECO:0000259" key="11">
    <source>
        <dbReference type="Pfam" id="PF08546"/>
    </source>
</evidence>
<evidence type="ECO:0000256" key="6">
    <source>
        <dbReference type="ARBA" id="ARBA00022857"/>
    </source>
</evidence>
<evidence type="ECO:0000313" key="12">
    <source>
        <dbReference type="EMBL" id="HBP30727.1"/>
    </source>
</evidence>
<sequence>MSKICILGAGAIGGYIGAHFAANGIDVTLIDAWAEHVEAMRKSGITVEGINGAGSVKTSVHALHISDVPQLVKTDPFDIVFIAVKSYDTLWATQLILPYMAPNGCIVSLQNSINEDAIASVAGWNRTLGCSLSTIASELVAPGYIMRNSPLGDDTKIGLRVGEVHGRSTPRANEIARLLSCADSAKVTSNLWGERWSKLVINAMRNGVSALSGMSGKERDNNAVARELSICLGSSCVRVGQAMGLHLEPVGGFDLDLLGRAENDSAAMAAVSNFVIGLANARNDHQRPSMGQDIRKRRRTETDSINGLVARRGAELGIDVRLHDRVNKMVKRIEIGEIAPSPSLLNEIILPA</sequence>
<evidence type="ECO:0000256" key="4">
    <source>
        <dbReference type="ARBA" id="ARBA00019465"/>
    </source>
</evidence>
<comment type="catalytic activity">
    <reaction evidence="9">
        <text>(R)-pantoate + NADP(+) = 2-dehydropantoate + NADPH + H(+)</text>
        <dbReference type="Rhea" id="RHEA:16233"/>
        <dbReference type="ChEBI" id="CHEBI:11561"/>
        <dbReference type="ChEBI" id="CHEBI:15378"/>
        <dbReference type="ChEBI" id="CHEBI:15980"/>
        <dbReference type="ChEBI" id="CHEBI:57783"/>
        <dbReference type="ChEBI" id="CHEBI:58349"/>
        <dbReference type="EC" id="1.1.1.169"/>
    </reaction>
</comment>
<dbReference type="InterPro" id="IPR013328">
    <property type="entry name" value="6PGD_dom2"/>
</dbReference>
<comment type="caution">
    <text evidence="12">The sequence shown here is derived from an EMBL/GenBank/DDBJ whole genome shotgun (WGS) entry which is preliminary data.</text>
</comment>
<dbReference type="PANTHER" id="PTHR43765">
    <property type="entry name" value="2-DEHYDROPANTOATE 2-REDUCTASE-RELATED"/>
    <property type="match status" value="1"/>
</dbReference>
<accession>A0A356LID4</accession>
<feature type="domain" description="Ketopantoate reductase C-terminal" evidence="11">
    <location>
        <begin position="190"/>
        <end position="334"/>
    </location>
</feature>
<dbReference type="InterPro" id="IPR013752">
    <property type="entry name" value="KPA_reductase"/>
</dbReference>
<evidence type="ECO:0000259" key="10">
    <source>
        <dbReference type="Pfam" id="PF02558"/>
    </source>
</evidence>
<dbReference type="Gene3D" id="3.40.50.720">
    <property type="entry name" value="NAD(P)-binding Rossmann-like Domain"/>
    <property type="match status" value="1"/>
</dbReference>
<dbReference type="EC" id="1.1.1.169" evidence="3"/>
<keyword evidence="7" id="KW-0560">Oxidoreductase</keyword>
<name>A0A356LID4_9BURK</name>
<evidence type="ECO:0000256" key="5">
    <source>
        <dbReference type="ARBA" id="ARBA00022655"/>
    </source>
</evidence>
<evidence type="ECO:0000256" key="2">
    <source>
        <dbReference type="ARBA" id="ARBA00007870"/>
    </source>
</evidence>
<protein>
    <recommendedName>
        <fullName evidence="4">2-dehydropantoate 2-reductase</fullName>
        <ecNumber evidence="3">1.1.1.169</ecNumber>
    </recommendedName>
    <alternativeName>
        <fullName evidence="8">Ketopantoate reductase</fullName>
    </alternativeName>
</protein>
<dbReference type="InterPro" id="IPR008927">
    <property type="entry name" value="6-PGluconate_DH-like_C_sf"/>
</dbReference>
<dbReference type="InterPro" id="IPR050838">
    <property type="entry name" value="Ketopantoate_reductase"/>
</dbReference>
<evidence type="ECO:0000256" key="9">
    <source>
        <dbReference type="ARBA" id="ARBA00048793"/>
    </source>
</evidence>
<dbReference type="GO" id="GO:0005737">
    <property type="term" value="C:cytoplasm"/>
    <property type="evidence" value="ECO:0007669"/>
    <property type="project" value="TreeGrafter"/>
</dbReference>
<dbReference type="Pfam" id="PF02558">
    <property type="entry name" value="ApbA"/>
    <property type="match status" value="1"/>
</dbReference>
<dbReference type="GO" id="GO:0050661">
    <property type="term" value="F:NADP binding"/>
    <property type="evidence" value="ECO:0007669"/>
    <property type="project" value="TreeGrafter"/>
</dbReference>
<evidence type="ECO:0000256" key="1">
    <source>
        <dbReference type="ARBA" id="ARBA00004994"/>
    </source>
</evidence>
<comment type="similarity">
    <text evidence="2">Belongs to the ketopantoate reductase family.</text>
</comment>
<evidence type="ECO:0000256" key="7">
    <source>
        <dbReference type="ARBA" id="ARBA00023002"/>
    </source>
</evidence>
<dbReference type="PANTHER" id="PTHR43765:SF2">
    <property type="entry name" value="2-DEHYDROPANTOATE 2-REDUCTASE"/>
    <property type="match status" value="1"/>
</dbReference>
<dbReference type="SUPFAM" id="SSF51735">
    <property type="entry name" value="NAD(P)-binding Rossmann-fold domains"/>
    <property type="match status" value="1"/>
</dbReference>
<dbReference type="Pfam" id="PF08546">
    <property type="entry name" value="ApbA_C"/>
    <property type="match status" value="1"/>
</dbReference>
<dbReference type="SUPFAM" id="SSF48179">
    <property type="entry name" value="6-phosphogluconate dehydrogenase C-terminal domain-like"/>
    <property type="match status" value="1"/>
</dbReference>
<keyword evidence="5" id="KW-0566">Pantothenate biosynthesis</keyword>
<proteinExistence type="inferred from homology"/>
<evidence type="ECO:0000256" key="3">
    <source>
        <dbReference type="ARBA" id="ARBA00013014"/>
    </source>
</evidence>
<dbReference type="InterPro" id="IPR003710">
    <property type="entry name" value="ApbA"/>
</dbReference>
<dbReference type="AlphaFoldDB" id="A0A356LID4"/>
<dbReference type="GO" id="GO:0015940">
    <property type="term" value="P:pantothenate biosynthetic process"/>
    <property type="evidence" value="ECO:0007669"/>
    <property type="project" value="UniProtKB-UniPathway"/>
</dbReference>
<gene>
    <name evidence="12" type="ORF">DD666_15065</name>
</gene>
<dbReference type="NCBIfam" id="TIGR00745">
    <property type="entry name" value="apbA_panE"/>
    <property type="match status" value="1"/>
</dbReference>
<comment type="pathway">
    <text evidence="1">Cofactor biosynthesis; (R)-pantothenate biosynthesis; (R)-pantoate from 3-methyl-2-oxobutanoate: step 2/2.</text>
</comment>
<dbReference type="UniPathway" id="UPA00028">
    <property type="reaction ID" value="UER00004"/>
</dbReference>
<dbReference type="InterPro" id="IPR036291">
    <property type="entry name" value="NAD(P)-bd_dom_sf"/>
</dbReference>
<evidence type="ECO:0000256" key="8">
    <source>
        <dbReference type="ARBA" id="ARBA00032024"/>
    </source>
</evidence>
<keyword evidence="6" id="KW-0521">NADP</keyword>
<dbReference type="EMBL" id="DOEK01000030">
    <property type="protein sequence ID" value="HBP30727.1"/>
    <property type="molecule type" value="Genomic_DNA"/>
</dbReference>
<feature type="domain" description="Ketopantoate reductase N-terminal" evidence="10">
    <location>
        <begin position="4"/>
        <end position="157"/>
    </location>
</feature>
<dbReference type="Proteomes" id="UP000264036">
    <property type="component" value="Unassembled WGS sequence"/>
</dbReference>
<dbReference type="GO" id="GO:0008677">
    <property type="term" value="F:2-dehydropantoate 2-reductase activity"/>
    <property type="evidence" value="ECO:0007669"/>
    <property type="project" value="UniProtKB-EC"/>
</dbReference>
<organism evidence="12 13">
    <name type="scientific">Advenella kashmirensis</name>
    <dbReference type="NCBI Taxonomy" id="310575"/>
    <lineage>
        <taxon>Bacteria</taxon>
        <taxon>Pseudomonadati</taxon>
        <taxon>Pseudomonadota</taxon>
        <taxon>Betaproteobacteria</taxon>
        <taxon>Burkholderiales</taxon>
        <taxon>Alcaligenaceae</taxon>
    </lineage>
</organism>